<evidence type="ECO:0000256" key="5">
    <source>
        <dbReference type="ARBA" id="ARBA00048470"/>
    </source>
</evidence>
<comment type="similarity">
    <text evidence="3">Belongs to the Ahb/Nir family.</text>
</comment>
<dbReference type="Proteomes" id="UP000663570">
    <property type="component" value="Chromosome"/>
</dbReference>
<evidence type="ECO:0000313" key="9">
    <source>
        <dbReference type="Proteomes" id="UP000663570"/>
    </source>
</evidence>
<organism evidence="8 9">
    <name type="scientific">Niveibacterium microcysteis</name>
    <dbReference type="NCBI Taxonomy" id="2811415"/>
    <lineage>
        <taxon>Bacteria</taxon>
        <taxon>Pseudomonadati</taxon>
        <taxon>Pseudomonadota</taxon>
        <taxon>Betaproteobacteria</taxon>
        <taxon>Rhodocyclales</taxon>
        <taxon>Rhodocyclaceae</taxon>
        <taxon>Niveibacterium</taxon>
    </lineage>
</organism>
<keyword evidence="9" id="KW-1185">Reference proteome</keyword>
<dbReference type="InterPro" id="IPR053953">
    <property type="entry name" value="NirdL-like_HTH"/>
</dbReference>
<evidence type="ECO:0000313" key="8">
    <source>
        <dbReference type="EMBL" id="QSI79098.1"/>
    </source>
</evidence>
<dbReference type="InterPro" id="IPR050684">
    <property type="entry name" value="HTH-Siroheme_Decarb"/>
</dbReference>
<keyword evidence="1" id="KW-0456">Lyase</keyword>
<comment type="catalytic activity">
    <reaction evidence="5">
        <text>siroheme + 2 H(+) = 12,18-didecarboxysiroheme + 2 CO2</text>
        <dbReference type="Rhea" id="RHEA:19093"/>
        <dbReference type="ChEBI" id="CHEBI:15378"/>
        <dbReference type="ChEBI" id="CHEBI:16526"/>
        <dbReference type="ChEBI" id="CHEBI:60052"/>
        <dbReference type="ChEBI" id="CHEBI:140497"/>
        <dbReference type="EC" id="4.1.1.111"/>
    </reaction>
</comment>
<accession>A0ABX7MCU7</accession>
<gene>
    <name evidence="8" type="ORF">JY500_02635</name>
</gene>
<reference evidence="8 9" key="1">
    <citation type="submission" date="2021-02" db="EMBL/GenBank/DDBJ databases">
        <title>Niveibacterium changnyeongensis HC41.</title>
        <authorList>
            <person name="Kang M."/>
        </authorList>
    </citation>
    <scope>NUCLEOTIDE SEQUENCE [LARGE SCALE GENOMIC DNA]</scope>
    <source>
        <strain evidence="8 9">HC41</strain>
    </source>
</reference>
<dbReference type="Pfam" id="PF17805">
    <property type="entry name" value="AsnC_trans_reg2"/>
    <property type="match status" value="2"/>
</dbReference>
<dbReference type="Pfam" id="PF22451">
    <property type="entry name" value="NirdL-like_HTH"/>
    <property type="match status" value="2"/>
</dbReference>
<dbReference type="InterPro" id="IPR040523">
    <property type="entry name" value="AsnC_trans_reg2"/>
</dbReference>
<evidence type="ECO:0000256" key="2">
    <source>
        <dbReference type="ARBA" id="ARBA00023444"/>
    </source>
</evidence>
<evidence type="ECO:0000259" key="6">
    <source>
        <dbReference type="Pfam" id="PF17805"/>
    </source>
</evidence>
<protein>
    <recommendedName>
        <fullName evidence="4">siroheme decarboxylase</fullName>
        <ecNumber evidence="4">4.1.1.111</ecNumber>
    </recommendedName>
</protein>
<proteinExistence type="inferred from homology"/>
<dbReference type="EMBL" id="CP071060">
    <property type="protein sequence ID" value="QSI79098.1"/>
    <property type="molecule type" value="Genomic_DNA"/>
</dbReference>
<dbReference type="EC" id="4.1.1.111" evidence="4"/>
<evidence type="ECO:0000256" key="4">
    <source>
        <dbReference type="ARBA" id="ARBA00023471"/>
    </source>
</evidence>
<comment type="pathway">
    <text evidence="2">Porphyrin-containing compound metabolism.</text>
</comment>
<feature type="domain" description="Siroheme decarboxylase NirL-like HTH" evidence="7">
    <location>
        <begin position="36"/>
        <end position="79"/>
    </location>
</feature>
<dbReference type="PANTHER" id="PTHR43413:SF1">
    <property type="entry name" value="SIROHEME DECARBOXYLASE NIRL SUBUNIT"/>
    <property type="match status" value="1"/>
</dbReference>
<evidence type="ECO:0000256" key="1">
    <source>
        <dbReference type="ARBA" id="ARBA00023239"/>
    </source>
</evidence>
<evidence type="ECO:0000256" key="3">
    <source>
        <dbReference type="ARBA" id="ARBA00023457"/>
    </source>
</evidence>
<feature type="domain" description="Siroheme decarboxylase NirL-like HTH" evidence="7">
    <location>
        <begin position="201"/>
        <end position="245"/>
    </location>
</feature>
<sequence length="352" mass="39351">MPPPHSVPSSGGSVDILTLLGGQGGDEVHDEAFGFELLNRWQRDLPLDPEPFARIAEAYGRPPRDVLSALRRLQREGAISRVGAVLTPAAFGASTLAALSVPQDRVESVAGYISLMSEVNHNYAREHEYNLWFVLTAGERRQIDAALQRIEDATGAAPLDLPMLEGYHLDLGFDLRGPEARAARSVDLTRARVNLDSRQWRLLAALEQGLPLVPRPFARLGMRADMHETEVIEQLRHWLSTGAIRRIGIVVHHHELGIRANAMCVWDVPDARAAEAGRRIAALPGVNLCYRRARVSERWHYNLYCMIHGREREAVLQTRERAVAEAGIADCPSEVLFSTRRYKQRGARYAER</sequence>
<dbReference type="Gene3D" id="3.30.70.3460">
    <property type="match status" value="2"/>
</dbReference>
<name>A0ABX7MCU7_9RHOO</name>
<evidence type="ECO:0000259" key="7">
    <source>
        <dbReference type="Pfam" id="PF22451"/>
    </source>
</evidence>
<feature type="domain" description="Siroheme decarboxylase AsnC-like ligand binding" evidence="6">
    <location>
        <begin position="91"/>
        <end position="158"/>
    </location>
</feature>
<feature type="domain" description="Siroheme decarboxylase AsnC-like ligand binding" evidence="6">
    <location>
        <begin position="256"/>
        <end position="343"/>
    </location>
</feature>
<dbReference type="PANTHER" id="PTHR43413">
    <property type="entry name" value="TRANSCRIPTIONAL REGULATOR, ASNC FAMILY"/>
    <property type="match status" value="1"/>
</dbReference>